<evidence type="ECO:0000256" key="11">
    <source>
        <dbReference type="ARBA" id="ARBA00052335"/>
    </source>
</evidence>
<evidence type="ECO:0000256" key="7">
    <source>
        <dbReference type="ARBA" id="ARBA00051284"/>
    </source>
</evidence>
<evidence type="ECO:0000256" key="9">
    <source>
        <dbReference type="ARBA" id="ARBA00051823"/>
    </source>
</evidence>
<evidence type="ECO:0000256" key="2">
    <source>
        <dbReference type="ARBA" id="ARBA00037926"/>
    </source>
</evidence>
<dbReference type="GO" id="GO:0004059">
    <property type="term" value="F:aralkylamine N-acetyltransferase activity"/>
    <property type="evidence" value="ECO:0007669"/>
    <property type="project" value="UniProtKB-EC"/>
</dbReference>
<dbReference type="Proteomes" id="UP001152747">
    <property type="component" value="Unassembled WGS sequence"/>
</dbReference>
<organism evidence="13 14">
    <name type="scientific">Caenorhabditis angaria</name>
    <dbReference type="NCBI Taxonomy" id="860376"/>
    <lineage>
        <taxon>Eukaryota</taxon>
        <taxon>Metazoa</taxon>
        <taxon>Ecdysozoa</taxon>
        <taxon>Nematoda</taxon>
        <taxon>Chromadorea</taxon>
        <taxon>Rhabditida</taxon>
        <taxon>Rhabditina</taxon>
        <taxon>Rhabditomorpha</taxon>
        <taxon>Rhabditoidea</taxon>
        <taxon>Rhabditidae</taxon>
        <taxon>Peloderinae</taxon>
        <taxon>Caenorhabditis</taxon>
    </lineage>
</organism>
<comment type="catalytic activity">
    <reaction evidence="10">
        <text>serotonin + hexadecanoyl-CoA = N-hexadecanoyl-serotonin + CoA + H(+)</text>
        <dbReference type="Rhea" id="RHEA:51384"/>
        <dbReference type="ChEBI" id="CHEBI:15378"/>
        <dbReference type="ChEBI" id="CHEBI:57287"/>
        <dbReference type="ChEBI" id="CHEBI:57379"/>
        <dbReference type="ChEBI" id="CHEBI:134059"/>
        <dbReference type="ChEBI" id="CHEBI:350546"/>
    </reaction>
    <physiologicalReaction direction="left-to-right" evidence="10">
        <dbReference type="Rhea" id="RHEA:51385"/>
    </physiologicalReaction>
</comment>
<evidence type="ECO:0000313" key="13">
    <source>
        <dbReference type="EMBL" id="CAI5449105.1"/>
    </source>
</evidence>
<evidence type="ECO:0000256" key="4">
    <source>
        <dbReference type="ARBA" id="ARBA00039114"/>
    </source>
</evidence>
<dbReference type="PANTHER" id="PTHR20905:SF30">
    <property type="entry name" value="N-ACETYLTRANSFERASE DOMAIN-CONTAINING PROTEIN"/>
    <property type="match status" value="1"/>
</dbReference>
<evidence type="ECO:0000256" key="5">
    <source>
        <dbReference type="ARBA" id="ARBA00050189"/>
    </source>
</evidence>
<dbReference type="PANTHER" id="PTHR20905">
    <property type="entry name" value="N-ACETYLTRANSFERASE-RELATED"/>
    <property type="match status" value="1"/>
</dbReference>
<comment type="catalytic activity">
    <reaction evidence="7">
        <text>serotonin + (5Z,8Z,11Z,14Z)-eicosatetraenoyl-CoA = N-[(5Z,8Z,11Z,14Z)-eicosatetraenoyl]-serotonin + CoA + H(+)</text>
        <dbReference type="Rhea" id="RHEA:51396"/>
        <dbReference type="ChEBI" id="CHEBI:15378"/>
        <dbReference type="ChEBI" id="CHEBI:57287"/>
        <dbReference type="ChEBI" id="CHEBI:57368"/>
        <dbReference type="ChEBI" id="CHEBI:132255"/>
        <dbReference type="ChEBI" id="CHEBI:350546"/>
    </reaction>
    <physiologicalReaction direction="left-to-right" evidence="7">
        <dbReference type="Rhea" id="RHEA:51397"/>
    </physiologicalReaction>
</comment>
<proteinExistence type="inferred from homology"/>
<comment type="catalytic activity">
    <reaction evidence="6">
        <text>serotonin + octadecanoyl-CoA = N-octadecanoyl-serotonin + CoA + H(+)</text>
        <dbReference type="Rhea" id="RHEA:51400"/>
        <dbReference type="ChEBI" id="CHEBI:15378"/>
        <dbReference type="ChEBI" id="CHEBI:57287"/>
        <dbReference type="ChEBI" id="CHEBI:57394"/>
        <dbReference type="ChEBI" id="CHEBI:134065"/>
        <dbReference type="ChEBI" id="CHEBI:350546"/>
    </reaction>
    <physiologicalReaction direction="left-to-right" evidence="6">
        <dbReference type="Rhea" id="RHEA:51401"/>
    </physiologicalReaction>
</comment>
<dbReference type="FunFam" id="3.40.630.30:FF:000046">
    <property type="entry name" value="Dopamine N-acetyltransferase"/>
    <property type="match status" value="1"/>
</dbReference>
<dbReference type="EC" id="2.3.1.87" evidence="4"/>
<name>A0A9P1INQ0_9PELO</name>
<protein>
    <recommendedName>
        <fullName evidence="4">aralkylamine N-acetyltransferase</fullName>
        <ecNumber evidence="4">2.3.1.87</ecNumber>
    </recommendedName>
</protein>
<keyword evidence="1" id="KW-0808">Transferase</keyword>
<evidence type="ECO:0000256" key="12">
    <source>
        <dbReference type="ARBA" id="ARBA00052491"/>
    </source>
</evidence>
<evidence type="ECO:0000256" key="8">
    <source>
        <dbReference type="ARBA" id="ARBA00051711"/>
    </source>
</evidence>
<dbReference type="Gene3D" id="3.40.630.30">
    <property type="match status" value="1"/>
</dbReference>
<comment type="catalytic activity">
    <reaction evidence="8">
        <text>dopamine + acetyl-CoA = N-acetyldopamine + CoA + H(+)</text>
        <dbReference type="Rhea" id="RHEA:51388"/>
        <dbReference type="ChEBI" id="CHEBI:15378"/>
        <dbReference type="ChEBI" id="CHEBI:57287"/>
        <dbReference type="ChEBI" id="CHEBI:57288"/>
        <dbReference type="ChEBI" id="CHEBI:59905"/>
        <dbReference type="ChEBI" id="CHEBI:125678"/>
    </reaction>
    <physiologicalReaction direction="left-to-right" evidence="8">
        <dbReference type="Rhea" id="RHEA:51389"/>
    </physiologicalReaction>
</comment>
<comment type="catalytic activity">
    <reaction evidence="5">
        <text>dopamine + (9Z)-octadecenoyl-CoA = N-(9Z-octadecanoyl)-dopamine + CoA + H(+)</text>
        <dbReference type="Rhea" id="RHEA:51380"/>
        <dbReference type="ChEBI" id="CHEBI:15378"/>
        <dbReference type="ChEBI" id="CHEBI:31883"/>
        <dbReference type="ChEBI" id="CHEBI:57287"/>
        <dbReference type="ChEBI" id="CHEBI:57387"/>
        <dbReference type="ChEBI" id="CHEBI:59905"/>
    </reaction>
    <physiologicalReaction direction="left-to-right" evidence="5">
        <dbReference type="Rhea" id="RHEA:51381"/>
    </physiologicalReaction>
</comment>
<evidence type="ECO:0000256" key="10">
    <source>
        <dbReference type="ARBA" id="ARBA00052178"/>
    </source>
</evidence>
<comment type="similarity">
    <text evidence="3">Belongs to the acetyltransferase family. AANAT subfamily.</text>
</comment>
<sequence length="231" mass="26632">MMNVPEPDDSYYFEILKNDQRDEVLQFLFDNFVKDEPLNRAANITNEEIRICLNLGLDRALKNEISILARSKIDNKIVGCMINSVWNRNDIEKKSKDVKEEDFEFKTSRKQVETIGEILNDLHESFWSTQGEDIQTVIHFEISSVNIHHRFKGIASKFMNFTENEELLKSVSASGIVAEVTSFGNQRLLEKRNYTTLLSTPLSSKLDENGEQVLSCDDGTTEVRLMFKKIL</sequence>
<comment type="caution">
    <text evidence="13">The sequence shown here is derived from an EMBL/GenBank/DDBJ whole genome shotgun (WGS) entry which is preliminary data.</text>
</comment>
<evidence type="ECO:0000256" key="1">
    <source>
        <dbReference type="ARBA" id="ARBA00022679"/>
    </source>
</evidence>
<evidence type="ECO:0000256" key="6">
    <source>
        <dbReference type="ARBA" id="ARBA00050849"/>
    </source>
</evidence>
<comment type="catalytic activity">
    <reaction evidence="11">
        <text>dopamine + hexadecanoyl-CoA = N-hexadecanoyl-dopamine + CoA + H(+)</text>
        <dbReference type="Rhea" id="RHEA:51376"/>
        <dbReference type="ChEBI" id="CHEBI:15378"/>
        <dbReference type="ChEBI" id="CHEBI:57287"/>
        <dbReference type="ChEBI" id="CHEBI:57379"/>
        <dbReference type="ChEBI" id="CHEBI:59905"/>
        <dbReference type="ChEBI" id="CHEBI:134058"/>
    </reaction>
    <physiologicalReaction direction="left-to-right" evidence="11">
        <dbReference type="Rhea" id="RHEA:51377"/>
    </physiologicalReaction>
</comment>
<keyword evidence="14" id="KW-1185">Reference proteome</keyword>
<comment type="pathway">
    <text evidence="2">Aromatic compound metabolism; melatonin biosynthesis; melatonin from serotonin: step 1/2.</text>
</comment>
<comment type="catalytic activity">
    <reaction evidence="12">
        <text>serotonin + acetyl-CoA = N-acetylserotonin + CoA + H(+)</text>
        <dbReference type="Rhea" id="RHEA:25217"/>
        <dbReference type="ChEBI" id="CHEBI:15378"/>
        <dbReference type="ChEBI" id="CHEBI:17697"/>
        <dbReference type="ChEBI" id="CHEBI:57287"/>
        <dbReference type="ChEBI" id="CHEBI:57288"/>
        <dbReference type="ChEBI" id="CHEBI:350546"/>
        <dbReference type="EC" id="2.3.1.87"/>
    </reaction>
    <physiologicalReaction direction="left-to-right" evidence="12">
        <dbReference type="Rhea" id="RHEA:25218"/>
    </physiologicalReaction>
</comment>
<dbReference type="AlphaFoldDB" id="A0A9P1INQ0"/>
<comment type="catalytic activity">
    <reaction evidence="9">
        <text>serotonin + (9Z)-octadecenoyl-CoA = N-(9Z-octadecenoyl)-serotonin + CoA + H(+)</text>
        <dbReference type="Rhea" id="RHEA:51392"/>
        <dbReference type="ChEBI" id="CHEBI:15378"/>
        <dbReference type="ChEBI" id="CHEBI:57287"/>
        <dbReference type="ChEBI" id="CHEBI:57387"/>
        <dbReference type="ChEBI" id="CHEBI:134064"/>
        <dbReference type="ChEBI" id="CHEBI:350546"/>
    </reaction>
    <physiologicalReaction direction="left-to-right" evidence="9">
        <dbReference type="Rhea" id="RHEA:51393"/>
    </physiologicalReaction>
</comment>
<dbReference type="OrthoDB" id="41532at2759"/>
<gene>
    <name evidence="13" type="ORF">CAMP_LOCUS11742</name>
</gene>
<reference evidence="13" key="1">
    <citation type="submission" date="2022-11" db="EMBL/GenBank/DDBJ databases">
        <authorList>
            <person name="Kikuchi T."/>
        </authorList>
    </citation>
    <scope>NUCLEOTIDE SEQUENCE</scope>
    <source>
        <strain evidence="13">PS1010</strain>
    </source>
</reference>
<accession>A0A9P1INQ0</accession>
<evidence type="ECO:0000313" key="14">
    <source>
        <dbReference type="Proteomes" id="UP001152747"/>
    </source>
</evidence>
<dbReference type="EMBL" id="CANHGI010000004">
    <property type="protein sequence ID" value="CAI5449105.1"/>
    <property type="molecule type" value="Genomic_DNA"/>
</dbReference>
<evidence type="ECO:0000256" key="3">
    <source>
        <dbReference type="ARBA" id="ARBA00038182"/>
    </source>
</evidence>